<dbReference type="FunFam" id="3.40.50.300:FF:000973">
    <property type="entry name" value="Multidrug resistance-associated protein 4"/>
    <property type="match status" value="1"/>
</dbReference>
<feature type="compositionally biased region" description="Polar residues" evidence="10">
    <location>
        <begin position="2627"/>
        <end position="2641"/>
    </location>
</feature>
<dbReference type="Gene3D" id="1.20.1560.10">
    <property type="entry name" value="ABC transporter type 1, transmembrane domain"/>
    <property type="match status" value="1"/>
</dbReference>
<dbReference type="SUPFAM" id="SSF56219">
    <property type="entry name" value="DNase I-like"/>
    <property type="match status" value="1"/>
</dbReference>
<dbReference type="GO" id="GO:0071897">
    <property type="term" value="P:DNA biosynthetic process"/>
    <property type="evidence" value="ECO:0007669"/>
    <property type="project" value="UniProtKB-ARBA"/>
</dbReference>
<keyword evidence="8 11" id="KW-0472">Membrane</keyword>
<evidence type="ECO:0000256" key="2">
    <source>
        <dbReference type="ARBA" id="ARBA00022448"/>
    </source>
</evidence>
<dbReference type="InterPro" id="IPR050173">
    <property type="entry name" value="ABC_transporter_C-like"/>
</dbReference>
<evidence type="ECO:0000256" key="1">
    <source>
        <dbReference type="ARBA" id="ARBA00004141"/>
    </source>
</evidence>
<feature type="coiled-coil region" evidence="9">
    <location>
        <begin position="1202"/>
        <end position="1229"/>
    </location>
</feature>
<dbReference type="Pfam" id="PF12762">
    <property type="entry name" value="DDE_Tnp_IS1595"/>
    <property type="match status" value="1"/>
</dbReference>
<dbReference type="PANTHER" id="PTHR24223:SF448">
    <property type="entry name" value="FI20146P1-RELATED"/>
    <property type="match status" value="1"/>
</dbReference>
<dbReference type="InterPro" id="IPR036691">
    <property type="entry name" value="Endo/exonu/phosph_ase_sf"/>
</dbReference>
<dbReference type="SUPFAM" id="SSF90123">
    <property type="entry name" value="ABC transporter transmembrane region"/>
    <property type="match status" value="1"/>
</dbReference>
<feature type="transmembrane region" description="Helical" evidence="11">
    <location>
        <begin position="21"/>
        <end position="38"/>
    </location>
</feature>
<feature type="transmembrane region" description="Helical" evidence="11">
    <location>
        <begin position="132"/>
        <end position="150"/>
    </location>
</feature>
<evidence type="ECO:0000256" key="3">
    <source>
        <dbReference type="ARBA" id="ARBA00022692"/>
    </source>
</evidence>
<dbReference type="CDD" id="cd03250">
    <property type="entry name" value="ABCC_MRP_domain1"/>
    <property type="match status" value="1"/>
</dbReference>
<dbReference type="GO" id="GO:0016887">
    <property type="term" value="F:ATP hydrolysis activity"/>
    <property type="evidence" value="ECO:0007669"/>
    <property type="project" value="InterPro"/>
</dbReference>
<evidence type="ECO:0000259" key="12">
    <source>
        <dbReference type="PROSITE" id="PS50893"/>
    </source>
</evidence>
<keyword evidence="5" id="KW-0547">Nucleotide-binding</keyword>
<keyword evidence="4" id="KW-0677">Repeat</keyword>
<feature type="compositionally biased region" description="Basic and acidic residues" evidence="10">
    <location>
        <begin position="3081"/>
        <end position="3092"/>
    </location>
</feature>
<dbReference type="PROSITE" id="PS50893">
    <property type="entry name" value="ABC_TRANSPORTER_2"/>
    <property type="match status" value="2"/>
</dbReference>
<feature type="compositionally biased region" description="Acidic residues" evidence="10">
    <location>
        <begin position="3466"/>
        <end position="3500"/>
    </location>
</feature>
<feature type="region of interest" description="Disordered" evidence="10">
    <location>
        <begin position="1361"/>
        <end position="1437"/>
    </location>
</feature>
<name>A0A8J6HFR3_TENMO</name>
<dbReference type="PANTHER" id="PTHR24223">
    <property type="entry name" value="ATP-BINDING CASSETTE SUB-FAMILY C"/>
    <property type="match status" value="1"/>
</dbReference>
<evidence type="ECO:0000256" key="11">
    <source>
        <dbReference type="SAM" id="Phobius"/>
    </source>
</evidence>
<feature type="region of interest" description="Disordered" evidence="10">
    <location>
        <begin position="2063"/>
        <end position="2134"/>
    </location>
</feature>
<feature type="region of interest" description="Disordered" evidence="10">
    <location>
        <begin position="3674"/>
        <end position="3729"/>
    </location>
</feature>
<dbReference type="SMART" id="SM00382">
    <property type="entry name" value="AAA"/>
    <property type="match status" value="2"/>
</dbReference>
<dbReference type="InterPro" id="IPR003439">
    <property type="entry name" value="ABC_transporter-like_ATP-bd"/>
</dbReference>
<dbReference type="InterPro" id="IPR027417">
    <property type="entry name" value="P-loop_NTPase"/>
</dbReference>
<evidence type="ECO:0000256" key="8">
    <source>
        <dbReference type="ARBA" id="ARBA00023136"/>
    </source>
</evidence>
<dbReference type="InterPro" id="IPR024445">
    <property type="entry name" value="Tnp_ISXO2-like"/>
</dbReference>
<feature type="compositionally biased region" description="Basic residues" evidence="10">
    <location>
        <begin position="1381"/>
        <end position="1392"/>
    </location>
</feature>
<feature type="region of interest" description="Disordered" evidence="10">
    <location>
        <begin position="3070"/>
        <end position="3094"/>
    </location>
</feature>
<reference evidence="13" key="1">
    <citation type="journal article" date="2020" name="J Insects Food Feed">
        <title>The yellow mealworm (Tenebrio molitor) genome: a resource for the emerging insects as food and feed industry.</title>
        <authorList>
            <person name="Eriksson T."/>
            <person name="Andere A."/>
            <person name="Kelstrup H."/>
            <person name="Emery V."/>
            <person name="Picard C."/>
        </authorList>
    </citation>
    <scope>NUCLEOTIDE SEQUENCE</scope>
    <source>
        <strain evidence="13">Stoneville</strain>
        <tissue evidence="13">Whole head</tissue>
    </source>
</reference>
<feature type="domain" description="ABC transporter" evidence="12">
    <location>
        <begin position="160"/>
        <end position="380"/>
    </location>
</feature>
<dbReference type="PROSITE" id="PS00211">
    <property type="entry name" value="ABC_TRANSPORTER_1"/>
    <property type="match status" value="2"/>
</dbReference>
<dbReference type="CDD" id="cd03244">
    <property type="entry name" value="ABCC_MRP_domain2"/>
    <property type="match status" value="1"/>
</dbReference>
<feature type="transmembrane region" description="Helical" evidence="11">
    <location>
        <begin position="91"/>
        <end position="111"/>
    </location>
</feature>
<dbReference type="InterPro" id="IPR003593">
    <property type="entry name" value="AAA+_ATPase"/>
</dbReference>
<feature type="region of interest" description="Disordered" evidence="10">
    <location>
        <begin position="2614"/>
        <end position="2699"/>
    </location>
</feature>
<dbReference type="GO" id="GO:0042626">
    <property type="term" value="F:ATPase-coupled transmembrane transporter activity"/>
    <property type="evidence" value="ECO:0007669"/>
    <property type="project" value="TreeGrafter"/>
</dbReference>
<keyword evidence="6" id="KW-0067">ATP-binding</keyword>
<evidence type="ECO:0000256" key="10">
    <source>
        <dbReference type="SAM" id="MobiDB-lite"/>
    </source>
</evidence>
<feature type="compositionally biased region" description="Basic and acidic residues" evidence="10">
    <location>
        <begin position="2105"/>
        <end position="2134"/>
    </location>
</feature>
<dbReference type="SMART" id="SM01126">
    <property type="entry name" value="DDE_Tnp_IS1595"/>
    <property type="match status" value="1"/>
</dbReference>
<feature type="compositionally biased region" description="Basic and acidic residues" evidence="10">
    <location>
        <begin position="3299"/>
        <end position="3320"/>
    </location>
</feature>
<dbReference type="CDD" id="cd00303">
    <property type="entry name" value="retropepsin_like"/>
    <property type="match status" value="1"/>
</dbReference>
<dbReference type="GO" id="GO:0016020">
    <property type="term" value="C:membrane"/>
    <property type="evidence" value="ECO:0007669"/>
    <property type="project" value="UniProtKB-SubCell"/>
</dbReference>
<accession>A0A8J6HFR3</accession>
<organism evidence="13 14">
    <name type="scientific">Tenebrio molitor</name>
    <name type="common">Yellow mealworm beetle</name>
    <dbReference type="NCBI Taxonomy" id="7067"/>
    <lineage>
        <taxon>Eukaryota</taxon>
        <taxon>Metazoa</taxon>
        <taxon>Ecdysozoa</taxon>
        <taxon>Arthropoda</taxon>
        <taxon>Hexapoda</taxon>
        <taxon>Insecta</taxon>
        <taxon>Pterygota</taxon>
        <taxon>Neoptera</taxon>
        <taxon>Endopterygota</taxon>
        <taxon>Coleoptera</taxon>
        <taxon>Polyphaga</taxon>
        <taxon>Cucujiformia</taxon>
        <taxon>Tenebrionidae</taxon>
        <taxon>Tenebrio</taxon>
    </lineage>
</organism>
<keyword evidence="7 11" id="KW-1133">Transmembrane helix</keyword>
<dbReference type="InterPro" id="IPR017871">
    <property type="entry name" value="ABC_transporter-like_CS"/>
</dbReference>
<feature type="compositionally biased region" description="Basic and acidic residues" evidence="10">
    <location>
        <begin position="3244"/>
        <end position="3291"/>
    </location>
</feature>
<comment type="caution">
    <text evidence="13">The sequence shown here is derived from an EMBL/GenBank/DDBJ whole genome shotgun (WGS) entry which is preliminary data.</text>
</comment>
<dbReference type="Gene3D" id="3.10.10.10">
    <property type="entry name" value="HIV Type 1 Reverse Transcriptase, subunit A, domain 1"/>
    <property type="match status" value="1"/>
</dbReference>
<dbReference type="InterPro" id="IPR036640">
    <property type="entry name" value="ABC1_TM_sf"/>
</dbReference>
<feature type="compositionally biased region" description="Basic and acidic residues" evidence="10">
    <location>
        <begin position="1404"/>
        <end position="1416"/>
    </location>
</feature>
<feature type="compositionally biased region" description="Basic and acidic residues" evidence="10">
    <location>
        <begin position="3712"/>
        <end position="3723"/>
    </location>
</feature>
<sequence>MQRQETNRIKIRIHPRDKANFLSNFLFCWALPLFVKYYKNDFTEDDIYPNLTEHSSKNLGDELEEKWREELDYRKNPSLLRALFRMFGKKFMLHGLLLFVLEFVASFLQPLCLKILLEYYIPQQQSINKQQACLLSLAIALLNFLRPLYYHRLTLEFASLGLKNIDVSIGKCGILSDASFTALAGEVVGVAGAAGSGKSTFLQVILKEVHPKKGVVSVEGVVSYSAQEAWIFSASVRQNILFGQEMDLNKYQTVIRACALEDDLSLFPYGDQTLVGERGVMLSGGQKARINLARAIYRNADIYLLDDPLSAVDGHVAMHIFNECILGYLKDKCVVLVTHQVKFLTNVDKVYFIEEGKFVRSKNLNKINSLTYEKKTETIDLVKFGTVSEVKEHRIQEFENLQDVHSSSLFLMKAVFLTFTFWLDIMVAVYSAIVIFSFLLFETESSAATVGLAVTQSLTLVASVQMGMKMWSEVDAHMTSVERVLEYAKLTPEEDNGNFVPQESWPQLGNIEYKSVTMRYSPEKPVVLNQVSFTVKSGEKLGIIGRTGAGKTSVISALFRLFHYEGSIFVDGVDTKSVSLQNLRSKISIISQDPVLFIGSLRKNLDPFVQYTDCEIWKALEDIQMKNVIADLPSGLETTVMEGGANFSVGQKQLLCLARAILRSAKIIVLDEATANIDLNTDQLIQLTIRRRFKECTVLTIAHRLNTVMDSDKILVMDGGQVAEFGEPEELLENPRGIFYELVSQNYGNENCDDGKVGRLQEPCEFPESANILSSTSVYINEEFSKPMISICNQEEKENAGYENFDNANVAASLLMLFHCSSKESRLQEPCEFPESANILSSTSVYINEEFSKPMISICNQEEKENAGYENFDNANVAASFFRYRHRLINVFIDEEEEEDVLPEVEVVDINGVLLRHSNDNEGNDDDIILGPHITCMRLLQLNANRSRAVHWLVDQLARERGTSVLLMSEPNIRQARTPGWLVDDSEDAAIMLRGTPMRKWGKGRGFVWAQVTSCTVFSCYISPNITTGERTGDGSRGFQRQGFHVGFCGRRRQGAHAGGLGRSDEPGSQEPRRAHVREGRKQHVMEAGMTTSDHLPIEFTIRASHSLPEVGRPARGWRWTDSKKDELAALLRRELEHLSSPSVADLQHRIEELCDRVLPKRGSLRSTTRAVFWWTGEVASSRRDYLRGRRQLARARRSATLRQREDIIRELERNCAQAKTRLKQEIRAAKARAWDRLRETVENDPWGIGYKIGGGFRSTSSCLVSGAAAACSASAARLSLRPQRTLTATLQNAFDGHYCIKFTNYNTNIYTRSKKDWTKVQEVLKNDGVTRLPNKPTCDGDHTANNIICPGYQKNLEAAKRNSKNENYAPAPLPKEKVWEKRKKNRPKPRPRSPACPSTLNPHNERKQPRPEFLSKVRPHPNGTPDVYKSKERGPQKTDQIIQHLHPLEDLRNSLKKITKFREEGRCIVYTDEIYIHSSHTRSNDWIDEKNLALKSPINKGQRLIIVHAGGEAGLINSGLLMFKSGLLGKPHLKKTSLTLYLLGGEEKCVSSLLIWSRAATGRYSHSISTIRSDIQFTLTTIVEQQDEQQGPVPTETPQQGDLAAAWNTLQQIYLNKPAEVLLLPQFWGLDHEDPNTFLNECKEKLATTNTAFWRDRITAQFRGAAAEWWNETAPFSPTFDELERDLISKYDSSGTKSKLLAQFFGTKQAVGEPAVSFLKKKRLLAKRILPDTSEEELTNMCRPLLNNELIKYSAFANPRMMDELVMEAKRIEEVLANEKAPTTTKNTTPQQPPRCQYCPERHFHRDCPELQRLRDASGSAVGPGSLGVPAEKPPALHNKCRSSYGERARLFRPSYRLSLSLDSVALTSRPANHDHPLAHINMGTFFVNVQFFSVVSRPERGVVDEETCPIVRARGCSAGFIGTGFLSAAPPKFPAGPISSRPWRLGPHMGLIFCEFTPDQTVPALALSPNHLSLRIKKPDIVFFDKPRGPCAGIIDQPPLTPAAVDKGSLRWHHRPATPRLTAPAVTGVAPRRSVAPSGFHRPVALRPLELRPPWSFAPLALRPGDEDAVKRTPPRPPPPRGRRRRQLPGLSFSRKMPMTLRSKSEHPVETPTEHPVETPTEHPVETPTEHPVEIPPIAIRPIAIPSIATPSIATTPFATQPLSTATMTSESSQMVQLMAAMMELLQRNAAPIAATQPQPPAPVYRPEELLRTFAGEPQDDPETFIAEVEVYFEQVGEYKLTPRHRVLVAHRQLRGDAAKRNKYYRDEDTSVEELWVRLRRDYGTETQFTRLLTAFTGATFRQNEPLGEFVSRQSKLYRRLFPGSPESRIVRELIQQMPSSVRSTLAVGKYNGIADFVETATNVISWAGADEKKKKASENWRRAAVTSPTQPDASSELQAALDTRASANFINGRIIKPQTRRRTTVQLAGEDSTIPSTGSATLEVTIGNQTYIEEFLVVDQLSIDVILGDPWLRHAHVTLDYGLRCAHHGTTQRSTTYWTGRRLPPTGVIPSPQVQHGFPADLTNAFMDVLETLRSVSDHANCIGAVRAVTHAIRLKKDEPFRLRPYPVSDKKKKQLFQCVQEMLAAGVIERSVSDYCSPAVLVTKKDGTLGFLPDTAMPKTRSRTNSSASEASQNGQPPKTMPKKTKNSGDRTIHVAPVVVSTPTSSKASTPASSATPSPAASTTTATSTTTTTTSNTEVDSFKYTVRNIPPQFSTQKSFYTVLCTHLGLRNFQLTVNFNKTALLITQFPITETQPTFSLVIKKVGHDITPEDVIASTLLKIIKAWRITSRKTDRPTTLIRIIITERESLDALLLNGIQLFGRNYDLAMNRRLAKTSKSVHNVPTAIPQTNAPQRIPFALPAKGPTRHGPALKKITIIDDTLVLPVKIIDPPAEFADICPPSDDPDVSDSQTEAPLAVVKGIISFTMKALFDLFPLQKAKIQKILEETSKAEIEKIVNVQSAQCIQTNQTYLQTLHNKFPSLRLFSCYNRPSSTLIEGELNELLTQNAPTIAAGRVLVNYAFENDVIIVSPDEPTRYPDRMGVLPEHLNIAHAKNVTHQIRVTTVDELKSDQTPGFRDNPKSEKPESPRTRQIANKALKTLPEKTIVAITAIANGIFRLRHFPARWKIANVIFIPKPGKNPKFPQNDRPINQPAINMIPFGDARHQTFQEWNKNWSTHANSEPTNRSRRTDDRKSWDTIGRPHSANDQSDRSVEMTETEEPGEKKEENTSSHGGDQQGADGDSKSYQEDGVKISFTKEDQKRVPGSYRDARRNMFGGRKSDEGRNSDREVEETDPTADRRERNADEAAVEEDKKDFRGPSQKKNVTYKLNDVIKLAEEKLSMITPKEWAKVCGHVDKVVAKYMQTEHLLDEASEELNFVVKTVAQRIRTKTRETTPGPDNPEISEKAEAVESESQQTFEFDIWKQLDHAVSSQPTRNQSPQARAIVEVNRYVEQGILKVPTDIEYDDEEDSSEEDHVEERLEESETEQELDSEEEVEVQNNNENVSKRAKWMRDTYYLGKDKETKWKKHIPVQTVRTRSVNLVTRLPGVRGAARANKLGEGKIVEIDEAKIGKRKYNNGRYLEGQWVFGGIERGSNKFFLVAVEDRTANTLVGIIKDKIKPGTTIYSDCWKSYETLTAEHFDHLTYGWQLWSILRKCSLLLFALLGRRQPPGPHTGQSLAEEPEVQDKSYLARKSRGGGRTPRTYRGYGRRDRPAAEEGLGRPSSSSLFPGLSYLIPSPRPGCPDEIVPDKSTSTTLRNPSLAHKHDSAGSLLLKTNQLNRVYIDLRFLSVNGWLGKAEQALLEAAWEAHRTTPRRSVTLSWSVK</sequence>
<reference evidence="13" key="2">
    <citation type="submission" date="2021-08" db="EMBL/GenBank/DDBJ databases">
        <authorList>
            <person name="Eriksson T."/>
        </authorList>
    </citation>
    <scope>NUCLEOTIDE SEQUENCE</scope>
    <source>
        <strain evidence="13">Stoneville</strain>
        <tissue evidence="13">Whole head</tissue>
    </source>
</reference>
<dbReference type="SUPFAM" id="SSF52540">
    <property type="entry name" value="P-loop containing nucleoside triphosphate hydrolases"/>
    <property type="match status" value="2"/>
</dbReference>
<feature type="compositionally biased region" description="Low complexity" evidence="10">
    <location>
        <begin position="2659"/>
        <end position="2699"/>
    </location>
</feature>
<keyword evidence="9" id="KW-0175">Coiled coil</keyword>
<evidence type="ECO:0000313" key="14">
    <source>
        <dbReference type="Proteomes" id="UP000719412"/>
    </source>
</evidence>
<feature type="compositionally biased region" description="Basic and acidic residues" evidence="10">
    <location>
        <begin position="1063"/>
        <end position="1082"/>
    </location>
</feature>
<feature type="compositionally biased region" description="Polar residues" evidence="10">
    <location>
        <begin position="3178"/>
        <end position="3187"/>
    </location>
</feature>
<evidence type="ECO:0000256" key="9">
    <source>
        <dbReference type="SAM" id="Coils"/>
    </source>
</evidence>
<feature type="region of interest" description="Disordered" evidence="10">
    <location>
        <begin position="1054"/>
        <end position="1082"/>
    </location>
</feature>
<dbReference type="Gene3D" id="2.40.70.10">
    <property type="entry name" value="Acid Proteases"/>
    <property type="match status" value="1"/>
</dbReference>
<evidence type="ECO:0000256" key="4">
    <source>
        <dbReference type="ARBA" id="ARBA00022737"/>
    </source>
</evidence>
<keyword evidence="2" id="KW-0813">Transport</keyword>
<proteinExistence type="predicted"/>
<dbReference type="Proteomes" id="UP000719412">
    <property type="component" value="Unassembled WGS sequence"/>
</dbReference>
<dbReference type="FunFam" id="3.40.50.300:FF:000163">
    <property type="entry name" value="Multidrug resistance-associated protein member 4"/>
    <property type="match status" value="1"/>
</dbReference>
<dbReference type="EMBL" id="JABDTM020024908">
    <property type="protein sequence ID" value="KAH0813840.1"/>
    <property type="molecule type" value="Genomic_DNA"/>
</dbReference>
<evidence type="ECO:0000256" key="5">
    <source>
        <dbReference type="ARBA" id="ARBA00022741"/>
    </source>
</evidence>
<dbReference type="InterPro" id="IPR021109">
    <property type="entry name" value="Peptidase_aspartic_dom_sf"/>
</dbReference>
<keyword evidence="3 11" id="KW-0812">Transmembrane</keyword>
<dbReference type="InterPro" id="IPR043502">
    <property type="entry name" value="DNA/RNA_pol_sf"/>
</dbReference>
<dbReference type="SUPFAM" id="SSF56672">
    <property type="entry name" value="DNA/RNA polymerases"/>
    <property type="match status" value="1"/>
</dbReference>
<feature type="transmembrane region" description="Helical" evidence="11">
    <location>
        <begin position="414"/>
        <end position="441"/>
    </location>
</feature>
<dbReference type="Pfam" id="PF00005">
    <property type="entry name" value="ABC_tran"/>
    <property type="match status" value="2"/>
</dbReference>
<feature type="transmembrane region" description="Helical" evidence="11">
    <location>
        <begin position="448"/>
        <end position="468"/>
    </location>
</feature>
<comment type="subcellular location">
    <subcellularLocation>
        <location evidence="1">Membrane</location>
        <topology evidence="1">Multi-pass membrane protein</topology>
    </subcellularLocation>
</comment>
<keyword evidence="14" id="KW-1185">Reference proteome</keyword>
<dbReference type="Gene3D" id="3.40.50.300">
    <property type="entry name" value="P-loop containing nucleotide triphosphate hydrolases"/>
    <property type="match status" value="2"/>
</dbReference>
<dbReference type="GO" id="GO:0005524">
    <property type="term" value="F:ATP binding"/>
    <property type="evidence" value="ECO:0007669"/>
    <property type="project" value="UniProtKB-KW"/>
</dbReference>
<evidence type="ECO:0000313" key="13">
    <source>
        <dbReference type="EMBL" id="KAH0813840.1"/>
    </source>
</evidence>
<gene>
    <name evidence="13" type="ORF">GEV33_008951</name>
</gene>
<evidence type="ECO:0000256" key="7">
    <source>
        <dbReference type="ARBA" id="ARBA00022989"/>
    </source>
</evidence>
<feature type="domain" description="ABC transporter" evidence="12">
    <location>
        <begin position="511"/>
        <end position="744"/>
    </location>
</feature>
<protein>
    <recommendedName>
        <fullName evidence="12">ABC transporter domain-containing protein</fullName>
    </recommendedName>
</protein>
<evidence type="ECO:0000256" key="6">
    <source>
        <dbReference type="ARBA" id="ARBA00022840"/>
    </source>
</evidence>
<feature type="region of interest" description="Disordered" evidence="10">
    <location>
        <begin position="3464"/>
        <end position="3505"/>
    </location>
</feature>
<feature type="region of interest" description="Disordered" evidence="10">
    <location>
        <begin position="3178"/>
        <end position="3324"/>
    </location>
</feature>